<protein>
    <submittedName>
        <fullName evidence="1">Uncharacterized protein</fullName>
    </submittedName>
</protein>
<evidence type="ECO:0000313" key="2">
    <source>
        <dbReference type="Proteomes" id="UP000254889"/>
    </source>
</evidence>
<reference evidence="1 2" key="1">
    <citation type="submission" date="2018-07" db="EMBL/GenBank/DDBJ databases">
        <authorList>
            <person name="Quirk P.G."/>
            <person name="Krulwich T.A."/>
        </authorList>
    </citation>
    <scope>NUCLEOTIDE SEQUENCE [LARGE SCALE GENOMIC DNA]</scope>
    <source>
        <strain evidence="1 2">CC-BB4</strain>
    </source>
</reference>
<dbReference type="Proteomes" id="UP000254889">
    <property type="component" value="Chromosome"/>
</dbReference>
<accession>A0A345ZXL1</accession>
<name>A0A345ZXL1_9HYPH</name>
<keyword evidence="2" id="KW-1185">Reference proteome</keyword>
<dbReference type="OrthoDB" id="8219866at2"/>
<proteinExistence type="predicted"/>
<dbReference type="KEGG" id="ptaw:DW352_14695"/>
<dbReference type="EMBL" id="CP031417">
    <property type="protein sequence ID" value="AXK81658.1"/>
    <property type="molecule type" value="Genomic_DNA"/>
</dbReference>
<dbReference type="AlphaFoldDB" id="A0A345ZXL1"/>
<organism evidence="1 2">
    <name type="scientific">Pseudolabrys taiwanensis</name>
    <dbReference type="NCBI Taxonomy" id="331696"/>
    <lineage>
        <taxon>Bacteria</taxon>
        <taxon>Pseudomonadati</taxon>
        <taxon>Pseudomonadota</taxon>
        <taxon>Alphaproteobacteria</taxon>
        <taxon>Hyphomicrobiales</taxon>
        <taxon>Xanthobacteraceae</taxon>
        <taxon>Pseudolabrys</taxon>
    </lineage>
</organism>
<dbReference type="RefSeq" id="WP_115692037.1">
    <property type="nucleotide sequence ID" value="NZ_CP031417.1"/>
</dbReference>
<sequence>MRRCIAFIGAASAAIVAALCVWPVLPGPAGAEPAEALEEIYILRSIREPHTPADNWCSSTRSGFEPFKTDAERFYSFWSLRVRPDNGQVIQMKDTRVAELRACFGDTSERARQNFYAEVQLGAISFRGRGECLALNINFPAPGLFPVRCQLVLSGLPAPYVGGLLTTNTMTSQAAFGGDTKPPGYTQASIATIRLWKTR</sequence>
<evidence type="ECO:0000313" key="1">
    <source>
        <dbReference type="EMBL" id="AXK81658.1"/>
    </source>
</evidence>
<gene>
    <name evidence="1" type="ORF">DW352_14695</name>
</gene>